<dbReference type="Proteomes" id="UP001497700">
    <property type="component" value="Unassembled WGS sequence"/>
</dbReference>
<dbReference type="EMBL" id="MU393766">
    <property type="protein sequence ID" value="KAI4858493.1"/>
    <property type="molecule type" value="Genomic_DNA"/>
</dbReference>
<comment type="caution">
    <text evidence="1">The sequence shown here is derived from an EMBL/GenBank/DDBJ whole genome shotgun (WGS) entry which is preliminary data.</text>
</comment>
<accession>A0ACB9YHS7</accession>
<name>A0ACB9YHS7_9PEZI</name>
<keyword evidence="2" id="KW-1185">Reference proteome</keyword>
<evidence type="ECO:0000313" key="1">
    <source>
        <dbReference type="EMBL" id="KAI4858493.1"/>
    </source>
</evidence>
<evidence type="ECO:0000313" key="2">
    <source>
        <dbReference type="Proteomes" id="UP001497700"/>
    </source>
</evidence>
<protein>
    <submittedName>
        <fullName evidence="1">Cytochrome P450</fullName>
    </submittedName>
</protein>
<organism evidence="1 2">
    <name type="scientific">Hypoxylon rubiginosum</name>
    <dbReference type="NCBI Taxonomy" id="110542"/>
    <lineage>
        <taxon>Eukaryota</taxon>
        <taxon>Fungi</taxon>
        <taxon>Dikarya</taxon>
        <taxon>Ascomycota</taxon>
        <taxon>Pezizomycotina</taxon>
        <taxon>Sordariomycetes</taxon>
        <taxon>Xylariomycetidae</taxon>
        <taxon>Xylariales</taxon>
        <taxon>Hypoxylaceae</taxon>
        <taxon>Hypoxylon</taxon>
    </lineage>
</organism>
<proteinExistence type="predicted"/>
<sequence length="550" mass="62403">MFATLTWPVEALTIALLLVTATYLYINLYYKRFKQNAHLPHLPPSLLWGHLKTFDDFTKRGIRDRHPDAIAADMHRALGQPSIMLLDNWPIVPPMVLVTTHSVAEQISKPSNTFQYSAPKSPSVNRILDLVGPHSILLKQNEPWKAVRKRFNPGFAPQHLLTLLPVIVDKVTKYLENIDKFARLGTQFPLDELTTNLTFDVIGAVTMDENMNAQEPRQGTLVRMYRELIKTYADDKLQLPWWLMPRTHLRRHWLGQRISHQLEGIVRRSFEEVDAGVKPDEESTKSRSILSLSLHGIQSLTPEILAETCDQLKTFLFAGHDTTSTTTIWCIYELSRTPRAMQAVHAELDTLFGPGGAREPTTISKKLLSPGGEDIIHRMTYISAVIREVLRLHPPAGSVRKSDPGTGFVVSAPEGKYNLDGNWIYLCHSIIHRDRAVYGETADDFVPERWLQPNNDIPASAWRPFERGPRNCIGQELANIEARVIIAMLARRYEFTKIGLGEFELGKDGKPIVDDKGYNKTKSELYATIQITAKPVDRMLMKVKLAPRDN</sequence>
<reference evidence="1 2" key="1">
    <citation type="journal article" date="2022" name="New Phytol.">
        <title>Ecological generalism drives hyperdiversity of secondary metabolite gene clusters in xylarialean endophytes.</title>
        <authorList>
            <person name="Franco M.E.E."/>
            <person name="Wisecaver J.H."/>
            <person name="Arnold A.E."/>
            <person name="Ju Y.M."/>
            <person name="Slot J.C."/>
            <person name="Ahrendt S."/>
            <person name="Moore L.P."/>
            <person name="Eastman K.E."/>
            <person name="Scott K."/>
            <person name="Konkel Z."/>
            <person name="Mondo S.J."/>
            <person name="Kuo A."/>
            <person name="Hayes R.D."/>
            <person name="Haridas S."/>
            <person name="Andreopoulos B."/>
            <person name="Riley R."/>
            <person name="LaButti K."/>
            <person name="Pangilinan J."/>
            <person name="Lipzen A."/>
            <person name="Amirebrahimi M."/>
            <person name="Yan J."/>
            <person name="Adam C."/>
            <person name="Keymanesh K."/>
            <person name="Ng V."/>
            <person name="Louie K."/>
            <person name="Northen T."/>
            <person name="Drula E."/>
            <person name="Henrissat B."/>
            <person name="Hsieh H.M."/>
            <person name="Youens-Clark K."/>
            <person name="Lutzoni F."/>
            <person name="Miadlikowska J."/>
            <person name="Eastwood D.C."/>
            <person name="Hamelin R.C."/>
            <person name="Grigoriev I.V."/>
            <person name="U'Ren J.M."/>
        </authorList>
    </citation>
    <scope>NUCLEOTIDE SEQUENCE [LARGE SCALE GENOMIC DNA]</scope>
    <source>
        <strain evidence="1 2">CBS 119005</strain>
    </source>
</reference>
<gene>
    <name evidence="1" type="ORF">F4820DRAFT_463193</name>
</gene>